<dbReference type="PANTHER" id="PTHR11647:SF1">
    <property type="entry name" value="COLLAPSIN RESPONSE MEDIATOR PROTEIN"/>
    <property type="match status" value="1"/>
</dbReference>
<dbReference type="PANTHER" id="PTHR11647">
    <property type="entry name" value="HYDRANTOINASE/DIHYDROPYRIMIDINASE FAMILY MEMBER"/>
    <property type="match status" value="1"/>
</dbReference>
<dbReference type="EMBL" id="CAESAO010000135">
    <property type="protein sequence ID" value="CAB4346293.1"/>
    <property type="molecule type" value="Genomic_DNA"/>
</dbReference>
<evidence type="ECO:0000256" key="1">
    <source>
        <dbReference type="ARBA" id="ARBA00001947"/>
    </source>
</evidence>
<dbReference type="InterPro" id="IPR032466">
    <property type="entry name" value="Metal_Hydrolase"/>
</dbReference>
<sequence>MSDQREVDLVITGGTVVTPSGPRRAGIAVNGGQIVAIADDALLPPARKTYDAKGLHIIPGLVDTECHPGCYVPLREDLASESRAAVTAGVTTWGIHAPSTRMGHPEWAEFVNKEDVISFHEVIDYFTGIVEDVSAVDTFVTYMLETDQQAKEIPEYARDHGVTSFKLYLQAMSPEAEPNWPGRRAGLGAGFDDGVVYQTMENTAALGYPGIVLMHCENWEIARVFDERLRSEGRTDWATWSDRSPHFLEAQHVRQYGHFAEHLDCPIYIQHATTPETYREILELRGRGVTVHAQTGPHWLEFGKEEHNAWRINVPLRSRENNPNIWKALADDVINAVGSDHVTPFGDSDYDSCYNDNIWELKTGFTSRVEMLLPVLLEGVYQKKISLTRMIEVACETPAKIFGLYPKKGAIEVGSDADLVLIDLDKTVRVDNSMLLTRTGWTALEGHTMHGWNVATFLRGKQMSRWEDGAPGPEFIGDADGEYLRRVPGRDLVDVSLPSGD</sequence>
<dbReference type="InterPro" id="IPR006680">
    <property type="entry name" value="Amidohydro-rel"/>
</dbReference>
<comment type="cofactor">
    <cofactor evidence="1">
        <name>Zn(2+)</name>
        <dbReference type="ChEBI" id="CHEBI:29105"/>
    </cofactor>
</comment>
<dbReference type="GO" id="GO:0005829">
    <property type="term" value="C:cytosol"/>
    <property type="evidence" value="ECO:0007669"/>
    <property type="project" value="TreeGrafter"/>
</dbReference>
<dbReference type="InterPro" id="IPR011059">
    <property type="entry name" value="Metal-dep_hydrolase_composite"/>
</dbReference>
<dbReference type="Gene3D" id="2.30.40.10">
    <property type="entry name" value="Urease, subunit C, domain 1"/>
    <property type="match status" value="1"/>
</dbReference>
<reference evidence="3" key="1">
    <citation type="submission" date="2020-05" db="EMBL/GenBank/DDBJ databases">
        <authorList>
            <person name="Chiriac C."/>
            <person name="Salcher M."/>
            <person name="Ghai R."/>
            <person name="Kavagutti S V."/>
        </authorList>
    </citation>
    <scope>NUCLEOTIDE SEQUENCE</scope>
</reference>
<dbReference type="SUPFAM" id="SSF51338">
    <property type="entry name" value="Composite domain of metallo-dependent hydrolases"/>
    <property type="match status" value="1"/>
</dbReference>
<dbReference type="Pfam" id="PF01979">
    <property type="entry name" value="Amidohydro_1"/>
    <property type="match status" value="1"/>
</dbReference>
<accession>A0A6J6A3F3</accession>
<proteinExistence type="predicted"/>
<evidence type="ECO:0000313" key="3">
    <source>
        <dbReference type="EMBL" id="CAB4346293.1"/>
    </source>
</evidence>
<dbReference type="SUPFAM" id="SSF51556">
    <property type="entry name" value="Metallo-dependent hydrolases"/>
    <property type="match status" value="1"/>
</dbReference>
<name>A0A6J6A3F3_9ZZZZ</name>
<gene>
    <name evidence="3" type="ORF">UFOPK3522_01320</name>
</gene>
<evidence type="ECO:0000259" key="2">
    <source>
        <dbReference type="Pfam" id="PF01979"/>
    </source>
</evidence>
<dbReference type="GO" id="GO:0016812">
    <property type="term" value="F:hydrolase activity, acting on carbon-nitrogen (but not peptide) bonds, in cyclic amides"/>
    <property type="evidence" value="ECO:0007669"/>
    <property type="project" value="TreeGrafter"/>
</dbReference>
<feature type="domain" description="Amidohydrolase-related" evidence="2">
    <location>
        <begin position="316"/>
        <end position="441"/>
    </location>
</feature>
<dbReference type="Gene3D" id="3.20.20.140">
    <property type="entry name" value="Metal-dependent hydrolases"/>
    <property type="match status" value="1"/>
</dbReference>
<protein>
    <submittedName>
        <fullName evidence="3">Unannotated protein</fullName>
    </submittedName>
</protein>
<dbReference type="InterPro" id="IPR050378">
    <property type="entry name" value="Metallo-dep_Hydrolases_sf"/>
</dbReference>
<organism evidence="3">
    <name type="scientific">freshwater metagenome</name>
    <dbReference type="NCBI Taxonomy" id="449393"/>
    <lineage>
        <taxon>unclassified sequences</taxon>
        <taxon>metagenomes</taxon>
        <taxon>ecological metagenomes</taxon>
    </lineage>
</organism>
<dbReference type="AlphaFoldDB" id="A0A6J6A3F3"/>